<feature type="compositionally biased region" description="Acidic residues" evidence="4">
    <location>
        <begin position="1246"/>
        <end position="1259"/>
    </location>
</feature>
<evidence type="ECO:0000256" key="4">
    <source>
        <dbReference type="SAM" id="MobiDB-lite"/>
    </source>
</evidence>
<name>A0A511KGU2_RHOTO</name>
<accession>A0A511KGU2</accession>
<reference evidence="5 6" key="1">
    <citation type="submission" date="2019-07" db="EMBL/GenBank/DDBJ databases">
        <title>Rhodotorula toruloides NBRC10032 genome sequencing.</title>
        <authorList>
            <person name="Shida Y."/>
            <person name="Takaku H."/>
            <person name="Ogasawara W."/>
            <person name="Mori K."/>
        </authorList>
    </citation>
    <scope>NUCLEOTIDE SEQUENCE [LARGE SCALE GENOMIC DNA]</scope>
    <source>
        <strain evidence="5 6">NBRC10032</strain>
    </source>
</reference>
<dbReference type="GO" id="GO:0005730">
    <property type="term" value="C:nucleolus"/>
    <property type="evidence" value="ECO:0007669"/>
    <property type="project" value="InterPro"/>
</dbReference>
<dbReference type="OrthoDB" id="342531at2759"/>
<sequence>MKPRAHAATGSQSSTLPLFPLLASHNPHTRTDAAAQLITALPLSLADPQADPDTPYALKRLVSGLASSNEAARQGFAVALAQLVQSLPADIDAAAVLPALVEATTSRAGMDAREERDLLFARLMGMHALVRSGVLVRPHGPASNAGENWKEVVLALVSLANNKTWIREPSYWVLCDALRALLEVDDGVAWKAETVQWAVQRLLGDAREKARGWSPEKVAIVLVLQSHGVEADYATLLAPTFPSGSLLARSSLSTLANALKGSLSSSPDASAAGPSQGSNAVKTSKGAGAPAPGQAPHFVWQLLCDAYFPASPSSASHFEVPDRAPFNAFWTACIDTPLFGSSSHPLKALGFDLIQLFLPRLASPSSEISTLFGPNALRVWHNHLKRDPLPSTARAGGGKTLAKVAERLLGSTLPAYLSQHPEAALPVLKALVSEPNSQYNAFEPKVLEKVVVKLPLAAGGVRGWIAYLRGVVLSPSLLGSDADDDDAAKEDDDKLIAAQRNWAFDQMLFVVRNASVEKDDELVKGLLEFLAVVGWFEVRKEGGKGARSHTPTRPFTASHRLSARSRFFSILSALVSAPAPLGGPAWLARALEVLDNLGADSKHFARADSDSDSDDEGADGLERLKALHAALGQSGQDGDEKELLRRATARALVEGVRLVVWDEGADEAGDVVEGAVDAVEALFPSLASPTSSDNDDDDDEEEDGEKPEPSTILLDTLLTLLRRPSAFVKSFVGPIVLRGFVDEVRGQGVELVLGVVAPEEEDEEEEEEMVGEGEKEAASDGDQNESSDEDEDDDDNDDDDEGLEVDEAFKRELLAALQAGGMAVPNAEDGDEDMEDGEEERESDDEELLDDDAMLELDERLADIFRANGGGRRSKKRDRQDDLHYRLRCLDLLDVLAHAKPASPLLTSLLVPLFNLIRTASSAVESELQTKAGKLLRFVVQPRKAASPSDNVDASASAQTALDALKALHKAAANVDDVSLAPLCAQVGVALVKTVASLSPTTAQADVSRVYLSTFEKYFTTKNAKTRVQPLLTLEAVKRTPATLWGMVGRVVELAAGEGEKVNAFRRLQAFEVAQALVTAYANLKTPESKAGVLTILPAYRDALYNGLSSSLSASTTSPGFDIVRLKLLAKQALAVARLTVQISSQSTAAQLWKADEWAKLIDVAKKNERFKGAVGVQTLVKQLVGILGASGSENAAAGKAGKKEKKRKAGAADKATEGTPAKKVKQDKPAAAAAAPAPVAAPESEVQDESVEAAEGAEAETATRSKRDKKKRRQSAGKA</sequence>
<feature type="compositionally biased region" description="Acidic residues" evidence="4">
    <location>
        <begin position="693"/>
        <end position="705"/>
    </location>
</feature>
<comment type="subcellular location">
    <subcellularLocation>
        <location evidence="1">Nucleus</location>
    </subcellularLocation>
</comment>
<evidence type="ECO:0000256" key="3">
    <source>
        <dbReference type="ARBA" id="ARBA00023242"/>
    </source>
</evidence>
<dbReference type="SUPFAM" id="SSF48371">
    <property type="entry name" value="ARM repeat"/>
    <property type="match status" value="1"/>
</dbReference>
<dbReference type="InterPro" id="IPR007015">
    <property type="entry name" value="DNA_pol_V/MYBBP1A"/>
</dbReference>
<feature type="compositionally biased region" description="Acidic residues" evidence="4">
    <location>
        <begin position="782"/>
        <end position="802"/>
    </location>
</feature>
<feature type="compositionally biased region" description="Low complexity" evidence="4">
    <location>
        <begin position="1230"/>
        <end position="1243"/>
    </location>
</feature>
<feature type="region of interest" description="Disordered" evidence="4">
    <location>
        <begin position="755"/>
        <end position="802"/>
    </location>
</feature>
<feature type="region of interest" description="Disordered" evidence="4">
    <location>
        <begin position="683"/>
        <end position="711"/>
    </location>
</feature>
<dbReference type="EMBL" id="BJWK01000008">
    <property type="protein sequence ID" value="GEM09587.1"/>
    <property type="molecule type" value="Genomic_DNA"/>
</dbReference>
<proteinExistence type="inferred from homology"/>
<dbReference type="PANTHER" id="PTHR13213:SF2">
    <property type="entry name" value="MYB-BINDING PROTEIN 1A"/>
    <property type="match status" value="1"/>
</dbReference>
<dbReference type="AlphaFoldDB" id="A0A511KGU2"/>
<dbReference type="GO" id="GO:0006355">
    <property type="term" value="P:regulation of DNA-templated transcription"/>
    <property type="evidence" value="ECO:0007669"/>
    <property type="project" value="InterPro"/>
</dbReference>
<feature type="region of interest" description="Disordered" evidence="4">
    <location>
        <begin position="821"/>
        <end position="847"/>
    </location>
</feature>
<protein>
    <submittedName>
        <fullName evidence="5">DNA polymerasephi subunit</fullName>
    </submittedName>
</protein>
<evidence type="ECO:0000313" key="6">
    <source>
        <dbReference type="Proteomes" id="UP000321518"/>
    </source>
</evidence>
<feature type="compositionally biased region" description="Basic residues" evidence="4">
    <location>
        <begin position="1265"/>
        <end position="1280"/>
    </location>
</feature>
<comment type="caution">
    <text evidence="5">The sequence shown here is derived from an EMBL/GenBank/DDBJ whole genome shotgun (WGS) entry which is preliminary data.</text>
</comment>
<comment type="similarity">
    <text evidence="2">Belongs to the MYBBP1A family.</text>
</comment>
<feature type="compositionally biased region" description="Low complexity" evidence="4">
    <location>
        <begin position="265"/>
        <end position="278"/>
    </location>
</feature>
<dbReference type="Proteomes" id="UP000321518">
    <property type="component" value="Unassembled WGS sequence"/>
</dbReference>
<feature type="region of interest" description="Disordered" evidence="4">
    <location>
        <begin position="265"/>
        <end position="289"/>
    </location>
</feature>
<feature type="compositionally biased region" description="Acidic residues" evidence="4">
    <location>
        <begin position="758"/>
        <end position="771"/>
    </location>
</feature>
<keyword evidence="3" id="KW-0539">Nucleus</keyword>
<dbReference type="Pfam" id="PF04931">
    <property type="entry name" value="DNA_pol_phi"/>
    <property type="match status" value="1"/>
</dbReference>
<feature type="compositionally biased region" description="Acidic residues" evidence="4">
    <location>
        <begin position="828"/>
        <end position="847"/>
    </location>
</feature>
<evidence type="ECO:0000313" key="5">
    <source>
        <dbReference type="EMBL" id="GEM09587.1"/>
    </source>
</evidence>
<evidence type="ECO:0000256" key="2">
    <source>
        <dbReference type="ARBA" id="ARBA00006809"/>
    </source>
</evidence>
<organism evidence="5 6">
    <name type="scientific">Rhodotorula toruloides</name>
    <name type="common">Yeast</name>
    <name type="synonym">Rhodosporidium toruloides</name>
    <dbReference type="NCBI Taxonomy" id="5286"/>
    <lineage>
        <taxon>Eukaryota</taxon>
        <taxon>Fungi</taxon>
        <taxon>Dikarya</taxon>
        <taxon>Basidiomycota</taxon>
        <taxon>Pucciniomycotina</taxon>
        <taxon>Microbotryomycetes</taxon>
        <taxon>Sporidiobolales</taxon>
        <taxon>Sporidiobolaceae</taxon>
        <taxon>Rhodotorula</taxon>
    </lineage>
</organism>
<feature type="region of interest" description="Disordered" evidence="4">
    <location>
        <begin position="1194"/>
        <end position="1280"/>
    </location>
</feature>
<gene>
    <name evidence="5" type="ORF">Rt10032_c08g3604</name>
</gene>
<feature type="compositionally biased region" description="Basic residues" evidence="4">
    <location>
        <begin position="1201"/>
        <end position="1210"/>
    </location>
</feature>
<dbReference type="InterPro" id="IPR016024">
    <property type="entry name" value="ARM-type_fold"/>
</dbReference>
<dbReference type="PANTHER" id="PTHR13213">
    <property type="entry name" value="MYB-BINDING PROTEIN 1A FAMILY MEMBER"/>
    <property type="match status" value="1"/>
</dbReference>
<evidence type="ECO:0000256" key="1">
    <source>
        <dbReference type="ARBA" id="ARBA00004123"/>
    </source>
</evidence>
<dbReference type="GO" id="GO:0000182">
    <property type="term" value="F:rDNA binding"/>
    <property type="evidence" value="ECO:0007669"/>
    <property type="project" value="TreeGrafter"/>
</dbReference>